<dbReference type="PANTHER" id="PTHR47894">
    <property type="entry name" value="HTH-TYPE TRANSCRIPTIONAL REGULATOR GADX"/>
    <property type="match status" value="1"/>
</dbReference>
<dbReference type="PROSITE" id="PS01124">
    <property type="entry name" value="HTH_ARAC_FAMILY_2"/>
    <property type="match status" value="1"/>
</dbReference>
<dbReference type="PANTHER" id="PTHR47894:SF1">
    <property type="entry name" value="HTH-TYPE TRANSCRIPTIONAL REGULATOR VQSM"/>
    <property type="match status" value="1"/>
</dbReference>
<dbReference type="Proteomes" id="UP000196027">
    <property type="component" value="Chromosome"/>
</dbReference>
<gene>
    <name evidence="5" type="ORF">OLMES_1541</name>
</gene>
<evidence type="ECO:0000313" key="6">
    <source>
        <dbReference type="Proteomes" id="UP000196027"/>
    </source>
</evidence>
<evidence type="ECO:0000313" key="5">
    <source>
        <dbReference type="EMBL" id="ARU55616.1"/>
    </source>
</evidence>
<reference evidence="5 6" key="1">
    <citation type="submission" date="2017-05" db="EMBL/GenBank/DDBJ databases">
        <title>Genomic insights into alkan degradation activity of Oleiphilus messinensis.</title>
        <authorList>
            <person name="Kozyavkin S.A."/>
            <person name="Slesarev A.I."/>
            <person name="Golyshin P.N."/>
            <person name="Korzhenkov A."/>
            <person name="Golyshina O.N."/>
            <person name="Toshchakov S.V."/>
        </authorList>
    </citation>
    <scope>NUCLEOTIDE SEQUENCE [LARGE SCALE GENOMIC DNA]</scope>
    <source>
        <strain evidence="5 6">ME102</strain>
    </source>
</reference>
<evidence type="ECO:0000256" key="3">
    <source>
        <dbReference type="ARBA" id="ARBA00023163"/>
    </source>
</evidence>
<name>A0A1Y0I761_9GAMM</name>
<dbReference type="GO" id="GO:0003700">
    <property type="term" value="F:DNA-binding transcription factor activity"/>
    <property type="evidence" value="ECO:0007669"/>
    <property type="project" value="InterPro"/>
</dbReference>
<sequence>MKDPFHLHQATFPVAYPQLVLEIVAERGFDPREVLVNAGLPSNMLEQAGSFITPMQYTQITVAAAQLIGDMGIGIEKGLRMRPTAHGFLGYALMSCQNLRDALLLSLKFMTIRQRHIETSFEIQGDRCVITLQEKHSFGPTRHFFMEGMSVGLFRSTQYLLDAEVPDAELWFDYPQPDYFERYRDRLPKVRFGMPTVKLFLPVSYLDRPLRMADPVASREAIAQCERELQSIGENDNFLTAVRHSIGKELEHKPRLDVIASHFFISARTLKRRLQNYGHTFQGLVDEVRFEKAKTLMSDTSLNLQDIATVLGYQDPANFTRAFRKWSGHNPSVYRERLLSGLIDPSNWIEDH</sequence>
<organism evidence="5 6">
    <name type="scientific">Oleiphilus messinensis</name>
    <dbReference type="NCBI Taxonomy" id="141451"/>
    <lineage>
        <taxon>Bacteria</taxon>
        <taxon>Pseudomonadati</taxon>
        <taxon>Pseudomonadota</taxon>
        <taxon>Gammaproteobacteria</taxon>
        <taxon>Oceanospirillales</taxon>
        <taxon>Oleiphilaceae</taxon>
        <taxon>Oleiphilus</taxon>
    </lineage>
</organism>
<keyword evidence="3" id="KW-0804">Transcription</keyword>
<keyword evidence="6" id="KW-1185">Reference proteome</keyword>
<dbReference type="PRINTS" id="PR00032">
    <property type="entry name" value="HTHARAC"/>
</dbReference>
<accession>A0A1Y0I761</accession>
<dbReference type="SUPFAM" id="SSF46689">
    <property type="entry name" value="Homeodomain-like"/>
    <property type="match status" value="1"/>
</dbReference>
<dbReference type="GO" id="GO:0000976">
    <property type="term" value="F:transcription cis-regulatory region binding"/>
    <property type="evidence" value="ECO:0007669"/>
    <property type="project" value="TreeGrafter"/>
</dbReference>
<protein>
    <submittedName>
        <fullName evidence="5">AraC family transcriptional regulator</fullName>
    </submittedName>
</protein>
<dbReference type="EMBL" id="CP021425">
    <property type="protein sequence ID" value="ARU55616.1"/>
    <property type="molecule type" value="Genomic_DNA"/>
</dbReference>
<dbReference type="InterPro" id="IPR009057">
    <property type="entry name" value="Homeodomain-like_sf"/>
</dbReference>
<dbReference type="KEGG" id="ome:OLMES_1541"/>
<dbReference type="Pfam" id="PF12625">
    <property type="entry name" value="Arabinose_bd"/>
    <property type="match status" value="1"/>
</dbReference>
<keyword evidence="1" id="KW-0805">Transcription regulation</keyword>
<evidence type="ECO:0000256" key="2">
    <source>
        <dbReference type="ARBA" id="ARBA00023125"/>
    </source>
</evidence>
<evidence type="ECO:0000259" key="4">
    <source>
        <dbReference type="PROSITE" id="PS01124"/>
    </source>
</evidence>
<dbReference type="RefSeq" id="WP_198343257.1">
    <property type="nucleotide sequence ID" value="NZ_CP021425.1"/>
</dbReference>
<dbReference type="InterPro" id="IPR032687">
    <property type="entry name" value="AraC-type_N"/>
</dbReference>
<dbReference type="AlphaFoldDB" id="A0A1Y0I761"/>
<dbReference type="Gene3D" id="1.10.10.60">
    <property type="entry name" value="Homeodomain-like"/>
    <property type="match status" value="1"/>
</dbReference>
<dbReference type="InterPro" id="IPR020449">
    <property type="entry name" value="Tscrpt_reg_AraC-type_HTH"/>
</dbReference>
<dbReference type="InterPro" id="IPR018060">
    <property type="entry name" value="HTH_AraC"/>
</dbReference>
<dbReference type="SMART" id="SM00342">
    <property type="entry name" value="HTH_ARAC"/>
    <property type="match status" value="1"/>
</dbReference>
<feature type="domain" description="HTH araC/xylS-type" evidence="4">
    <location>
        <begin position="240"/>
        <end position="337"/>
    </location>
</feature>
<keyword evidence="2" id="KW-0238">DNA-binding</keyword>
<dbReference type="Pfam" id="PF12833">
    <property type="entry name" value="HTH_18"/>
    <property type="match status" value="1"/>
</dbReference>
<dbReference type="GO" id="GO:0005829">
    <property type="term" value="C:cytosol"/>
    <property type="evidence" value="ECO:0007669"/>
    <property type="project" value="TreeGrafter"/>
</dbReference>
<proteinExistence type="predicted"/>
<evidence type="ECO:0000256" key="1">
    <source>
        <dbReference type="ARBA" id="ARBA00023015"/>
    </source>
</evidence>